<organism evidence="1">
    <name type="scientific">uncultured organism MedDCM-OCT-S07-C1</name>
    <dbReference type="NCBI Taxonomy" id="743625"/>
    <lineage>
        <taxon>unclassified sequences</taxon>
        <taxon>environmental samples</taxon>
    </lineage>
</organism>
<protein>
    <submittedName>
        <fullName evidence="1">Uncharacterized protein</fullName>
    </submittedName>
</protein>
<sequence length="82" mass="9236">MLCPYFHFRTLTLSVIVVVHAPFTRDQFTGRYADVCPHGVRFKLNLEVEIICFWLGESNSILKEKDEDAAAASPDTCSTKGK</sequence>
<proteinExistence type="predicted"/>
<accession>D6PJ47</accession>
<reference evidence="1" key="1">
    <citation type="journal article" date="2010" name="ISME J.">
        <title>Metagenome of the Mediterranean deep chlorophyll maximum studied by direct and fosmid library 454 pyrosequencing.</title>
        <authorList>
            <person name="Ghai R."/>
            <person name="Martin-Cuadrado A.B."/>
            <person name="Molto A.G."/>
            <person name="Heredia I.G."/>
            <person name="Cabrera R."/>
            <person name="Martin J."/>
            <person name="Verdu M."/>
            <person name="Deschamps P."/>
            <person name="Moreira D."/>
            <person name="Lopez-Garcia P."/>
            <person name="Mira A."/>
            <person name="Rodriguez-Valera F."/>
        </authorList>
    </citation>
    <scope>NUCLEOTIDE SEQUENCE</scope>
</reference>
<evidence type="ECO:0000313" key="1">
    <source>
        <dbReference type="EMBL" id="ADD95748.1"/>
    </source>
</evidence>
<dbReference type="AlphaFoldDB" id="D6PJ47"/>
<name>D6PJ47_9ZZZZ</name>
<dbReference type="EMBL" id="GU943092">
    <property type="protein sequence ID" value="ADD95748.1"/>
    <property type="molecule type" value="Genomic_DNA"/>
</dbReference>